<dbReference type="Proteomes" id="UP000384372">
    <property type="component" value="Unassembled WGS sequence"/>
</dbReference>
<organism evidence="2 3">
    <name type="scientific">Segatella copri</name>
    <dbReference type="NCBI Taxonomy" id="165179"/>
    <lineage>
        <taxon>Bacteria</taxon>
        <taxon>Pseudomonadati</taxon>
        <taxon>Bacteroidota</taxon>
        <taxon>Bacteroidia</taxon>
        <taxon>Bacteroidales</taxon>
        <taxon>Prevotellaceae</taxon>
        <taxon>Segatella</taxon>
    </lineage>
</organism>
<keyword evidence="1" id="KW-0732">Signal</keyword>
<evidence type="ECO:0000313" key="2">
    <source>
        <dbReference type="EMBL" id="MQP10864.1"/>
    </source>
</evidence>
<sequence>MNKKKIFTVLCALVVALAVQAKSLRELWVSMPDSLVPVLTQNMRVEFTELQDMKVKAEVTTSLGDTSVMDTLTNDFMQIRLSRVCTLQLKKLPQTGGDSIICMVRTLAAPEKESEVMFFDQQWQQLEMTHCFDGEDIQGVCESLLQRPDTMSVSRFEELKAMIEPRMMSALLMQHENAIVFRLALPLLSAEDKKLINAIRVQRKFNWNGKIFKEG</sequence>
<comment type="caution">
    <text evidence="2">The sequence shown here is derived from an EMBL/GenBank/DDBJ whole genome shotgun (WGS) entry which is preliminary data.</text>
</comment>
<dbReference type="RefSeq" id="WP_158462718.1">
    <property type="nucleotide sequence ID" value="NZ_VZAD01000022.1"/>
</dbReference>
<proteinExistence type="predicted"/>
<evidence type="ECO:0000256" key="1">
    <source>
        <dbReference type="SAM" id="SignalP"/>
    </source>
</evidence>
<reference evidence="2 3" key="1">
    <citation type="submission" date="2019-09" db="EMBL/GenBank/DDBJ databases">
        <title>Distinct polysaccharide growth profiles of human intestinal Prevotella copri isolates.</title>
        <authorList>
            <person name="Fehlner-Peach H."/>
            <person name="Magnabosco C."/>
            <person name="Raghavan V."/>
            <person name="Scher J.U."/>
            <person name="Tett A."/>
            <person name="Cox L.M."/>
            <person name="Gottsegen C."/>
            <person name="Watters A."/>
            <person name="Wiltshire- Gordon J.D."/>
            <person name="Segata N."/>
            <person name="Bonneau R."/>
            <person name="Littman D.R."/>
        </authorList>
    </citation>
    <scope>NUCLEOTIDE SEQUENCE [LARGE SCALE GENOMIC DNA]</scope>
    <source>
        <strain evidence="3">iAQ1173</strain>
    </source>
</reference>
<dbReference type="Pfam" id="PF11644">
    <property type="entry name" value="DUF3256"/>
    <property type="match status" value="1"/>
</dbReference>
<feature type="signal peptide" evidence="1">
    <location>
        <begin position="1"/>
        <end position="21"/>
    </location>
</feature>
<gene>
    <name evidence="2" type="ORF">F7D20_02550</name>
</gene>
<dbReference type="OrthoDB" id="1098697at2"/>
<feature type="chain" id="PRO_5025596176" evidence="1">
    <location>
        <begin position="22"/>
        <end position="215"/>
    </location>
</feature>
<dbReference type="AlphaFoldDB" id="A0A6A7W8S8"/>
<dbReference type="InterPro" id="IPR021670">
    <property type="entry name" value="DUF3256"/>
</dbReference>
<name>A0A6A7W8S8_9BACT</name>
<keyword evidence="3" id="KW-1185">Reference proteome</keyword>
<accession>A0A6A7W8S8</accession>
<protein>
    <submittedName>
        <fullName evidence="2">DUF3256 family protein</fullName>
    </submittedName>
</protein>
<dbReference type="SUPFAM" id="SSF160925">
    <property type="entry name" value="PG1388-like"/>
    <property type="match status" value="1"/>
</dbReference>
<evidence type="ECO:0000313" key="3">
    <source>
        <dbReference type="Proteomes" id="UP000384372"/>
    </source>
</evidence>
<dbReference type="EMBL" id="VZAD01000022">
    <property type="protein sequence ID" value="MQP10864.1"/>
    <property type="molecule type" value="Genomic_DNA"/>
</dbReference>